<evidence type="ECO:0000313" key="1">
    <source>
        <dbReference type="EMBL" id="QDQ27149.1"/>
    </source>
</evidence>
<gene>
    <name evidence="1" type="ORF">FNU76_12675</name>
</gene>
<dbReference type="EMBL" id="CP041730">
    <property type="protein sequence ID" value="QDQ27149.1"/>
    <property type="molecule type" value="Genomic_DNA"/>
</dbReference>
<name>A0A516SG59_9NEIS</name>
<keyword evidence="2" id="KW-1185">Reference proteome</keyword>
<accession>A0A516SG59</accession>
<evidence type="ECO:0000313" key="2">
    <source>
        <dbReference type="Proteomes" id="UP000317550"/>
    </source>
</evidence>
<organism evidence="1 2">
    <name type="scientific">Chitinimonas arctica</name>
    <dbReference type="NCBI Taxonomy" id="2594795"/>
    <lineage>
        <taxon>Bacteria</taxon>
        <taxon>Pseudomonadati</taxon>
        <taxon>Pseudomonadota</taxon>
        <taxon>Betaproteobacteria</taxon>
        <taxon>Neisseriales</taxon>
        <taxon>Chitinibacteraceae</taxon>
        <taxon>Chitinimonas</taxon>
    </lineage>
</organism>
<dbReference type="KEGG" id="cari:FNU76_12675"/>
<evidence type="ECO:0008006" key="3">
    <source>
        <dbReference type="Google" id="ProtNLM"/>
    </source>
</evidence>
<dbReference type="Proteomes" id="UP000317550">
    <property type="component" value="Chromosome"/>
</dbReference>
<dbReference type="OrthoDB" id="9808480at2"/>
<protein>
    <recommendedName>
        <fullName evidence="3">TipAS antibiotic-recognition domain-containing protein</fullName>
    </recommendedName>
</protein>
<dbReference type="AlphaFoldDB" id="A0A516SG59"/>
<proteinExistence type="predicted"/>
<reference evidence="2" key="1">
    <citation type="submission" date="2019-07" db="EMBL/GenBank/DDBJ databases">
        <title>Chitinimonas sp. nov., isolated from Ny-Alesund, arctica soil.</title>
        <authorList>
            <person name="Xu Q."/>
            <person name="Peng F."/>
        </authorList>
    </citation>
    <scope>NUCLEOTIDE SEQUENCE [LARGE SCALE GENOMIC DNA]</scope>
    <source>
        <strain evidence="2">R3-44</strain>
    </source>
</reference>
<sequence>MYRQEPSVHQQTGIDPDMMAYIGRAASQFRLSIYARYLDETEMARMRQHYGQNAVEWPPLISQVRGLMASGAAADSPSARELADRWNQLSRPFAGDDAATRQKLRLAMQEAPELLHGTGIDQAMLDYVRAGISSPT</sequence>